<name>A0AAV3R7N8_LITER</name>
<gene>
    <name evidence="3" type="ORF">LIER_25662</name>
</gene>
<organism evidence="3 4">
    <name type="scientific">Lithospermum erythrorhizon</name>
    <name type="common">Purple gromwell</name>
    <name type="synonym">Lithospermum officinale var. erythrorhizon</name>
    <dbReference type="NCBI Taxonomy" id="34254"/>
    <lineage>
        <taxon>Eukaryota</taxon>
        <taxon>Viridiplantae</taxon>
        <taxon>Streptophyta</taxon>
        <taxon>Embryophyta</taxon>
        <taxon>Tracheophyta</taxon>
        <taxon>Spermatophyta</taxon>
        <taxon>Magnoliopsida</taxon>
        <taxon>eudicotyledons</taxon>
        <taxon>Gunneridae</taxon>
        <taxon>Pentapetalae</taxon>
        <taxon>asterids</taxon>
        <taxon>lamiids</taxon>
        <taxon>Boraginales</taxon>
        <taxon>Boraginaceae</taxon>
        <taxon>Boraginoideae</taxon>
        <taxon>Lithospermeae</taxon>
        <taxon>Lithospermum</taxon>
    </lineage>
</organism>
<dbReference type="Proteomes" id="UP001454036">
    <property type="component" value="Unassembled WGS sequence"/>
</dbReference>
<accession>A0AAV3R7N8</accession>
<comment type="caution">
    <text evidence="3">The sequence shown here is derived from an EMBL/GenBank/DDBJ whole genome shotgun (WGS) entry which is preliminary data.</text>
</comment>
<reference evidence="3 4" key="1">
    <citation type="submission" date="2024-01" db="EMBL/GenBank/DDBJ databases">
        <title>The complete chloroplast genome sequence of Lithospermum erythrorhizon: insights into the phylogenetic relationship among Boraginaceae species and the maternal lineages of purple gromwells.</title>
        <authorList>
            <person name="Okada T."/>
            <person name="Watanabe K."/>
        </authorList>
    </citation>
    <scope>NUCLEOTIDE SEQUENCE [LARGE SCALE GENOMIC DNA]</scope>
</reference>
<proteinExistence type="predicted"/>
<keyword evidence="4" id="KW-1185">Reference proteome</keyword>
<sequence>MSGGSTQETFTSAQQEPVTSRPSHIMVMDPETLAFVRLYTAMGAEFTIGKLKFSKDHDLFANIAIPQDVANTVAGQLNDADIGARFPFSLFIDELLVEVNRALGQIRPTGWLTITIFIVACRMAEINPTAALFFNMNNTSHSRPLTTFPAACYFNIFADPKIKKIAETRWHSKWCFMRGGMGYAVPKR</sequence>
<dbReference type="EMBL" id="BAABME010007777">
    <property type="protein sequence ID" value="GAA0171686.1"/>
    <property type="molecule type" value="Genomic_DNA"/>
</dbReference>
<dbReference type="AlphaFoldDB" id="A0AAV3R7N8"/>
<dbReference type="InterPro" id="IPR007321">
    <property type="entry name" value="Transposase_28"/>
</dbReference>
<evidence type="ECO:0000313" key="4">
    <source>
        <dbReference type="Proteomes" id="UP001454036"/>
    </source>
</evidence>
<evidence type="ECO:0000256" key="1">
    <source>
        <dbReference type="SAM" id="MobiDB-lite"/>
    </source>
</evidence>
<feature type="region of interest" description="Disordered" evidence="1">
    <location>
        <begin position="1"/>
        <end position="22"/>
    </location>
</feature>
<dbReference type="Pfam" id="PF04195">
    <property type="entry name" value="Transposase_28"/>
    <property type="match status" value="1"/>
</dbReference>
<evidence type="ECO:0000313" key="3">
    <source>
        <dbReference type="EMBL" id="GAA0171686.1"/>
    </source>
</evidence>
<protein>
    <recommendedName>
        <fullName evidence="2">Transposase (putative) gypsy type domain-containing protein</fullName>
    </recommendedName>
</protein>
<feature type="domain" description="Transposase (putative) gypsy type" evidence="2">
    <location>
        <begin position="82"/>
        <end position="135"/>
    </location>
</feature>
<evidence type="ECO:0000259" key="2">
    <source>
        <dbReference type="Pfam" id="PF04195"/>
    </source>
</evidence>